<dbReference type="RefSeq" id="WP_047370695.1">
    <property type="nucleotide sequence ID" value="NZ_CABMNU010000005.1"/>
</dbReference>
<gene>
    <name evidence="8" type="ORF">I8531_001861</name>
</gene>
<keyword evidence="5 6" id="KW-0472">Membrane</keyword>
<feature type="transmembrane region" description="Helical" evidence="6">
    <location>
        <begin position="12"/>
        <end position="32"/>
    </location>
</feature>
<dbReference type="PANTHER" id="PTHR43124:SF3">
    <property type="entry name" value="CHLORAMPHENICOL EFFLUX PUMP RV0191"/>
    <property type="match status" value="1"/>
</dbReference>
<feature type="transmembrane region" description="Helical" evidence="6">
    <location>
        <begin position="371"/>
        <end position="390"/>
    </location>
</feature>
<evidence type="ECO:0000256" key="6">
    <source>
        <dbReference type="SAM" id="Phobius"/>
    </source>
</evidence>
<evidence type="ECO:0000256" key="5">
    <source>
        <dbReference type="ARBA" id="ARBA00023136"/>
    </source>
</evidence>
<feature type="transmembrane region" description="Helical" evidence="6">
    <location>
        <begin position="52"/>
        <end position="71"/>
    </location>
</feature>
<evidence type="ECO:0000313" key="9">
    <source>
        <dbReference type="Proteomes" id="UP000867740"/>
    </source>
</evidence>
<dbReference type="InterPro" id="IPR020846">
    <property type="entry name" value="MFS_dom"/>
</dbReference>
<feature type="domain" description="Major facilitator superfamily (MFS) profile" evidence="7">
    <location>
        <begin position="11"/>
        <end position="396"/>
    </location>
</feature>
<dbReference type="AlphaFoldDB" id="A0A9P3WF95"/>
<evidence type="ECO:0000313" key="8">
    <source>
        <dbReference type="EMBL" id="HAT3581572.1"/>
    </source>
</evidence>
<evidence type="ECO:0000256" key="3">
    <source>
        <dbReference type="ARBA" id="ARBA00022692"/>
    </source>
</evidence>
<feature type="transmembrane region" description="Helical" evidence="6">
    <location>
        <begin position="83"/>
        <end position="105"/>
    </location>
</feature>
<keyword evidence="3 6" id="KW-0812">Transmembrane</keyword>
<comment type="caution">
    <text evidence="8">The sequence shown here is derived from an EMBL/GenBank/DDBJ whole genome shotgun (WGS) entry which is preliminary data.</text>
</comment>
<feature type="transmembrane region" description="Helical" evidence="6">
    <location>
        <begin position="145"/>
        <end position="167"/>
    </location>
</feature>
<organism evidence="8 9">
    <name type="scientific">Kluyvera intermedia</name>
    <name type="common">Enterobacter intermedius</name>
    <dbReference type="NCBI Taxonomy" id="61648"/>
    <lineage>
        <taxon>Bacteria</taxon>
        <taxon>Pseudomonadati</taxon>
        <taxon>Pseudomonadota</taxon>
        <taxon>Gammaproteobacteria</taxon>
        <taxon>Enterobacterales</taxon>
        <taxon>Enterobacteriaceae</taxon>
        <taxon>Kluyvera</taxon>
    </lineage>
</organism>
<keyword evidence="2" id="KW-1003">Cell membrane</keyword>
<keyword evidence="4 6" id="KW-1133">Transmembrane helix</keyword>
<dbReference type="Proteomes" id="UP000867740">
    <property type="component" value="Unassembled WGS sequence"/>
</dbReference>
<feature type="transmembrane region" description="Helical" evidence="6">
    <location>
        <begin position="343"/>
        <end position="365"/>
    </location>
</feature>
<feature type="transmembrane region" description="Helical" evidence="6">
    <location>
        <begin position="306"/>
        <end position="331"/>
    </location>
</feature>
<feature type="transmembrane region" description="Helical" evidence="6">
    <location>
        <begin position="245"/>
        <end position="268"/>
    </location>
</feature>
<dbReference type="PANTHER" id="PTHR43124">
    <property type="entry name" value="PURINE EFFLUX PUMP PBUE"/>
    <property type="match status" value="1"/>
</dbReference>
<evidence type="ECO:0000256" key="2">
    <source>
        <dbReference type="ARBA" id="ARBA00022475"/>
    </source>
</evidence>
<reference evidence="8" key="2">
    <citation type="submission" date="2020-10" db="EMBL/GenBank/DDBJ databases">
        <authorList>
            <consortium name="NCBI Pathogen Detection Project"/>
        </authorList>
    </citation>
    <scope>NUCLEOTIDE SEQUENCE</scope>
    <source>
        <strain evidence="8">CAVp300</strain>
    </source>
</reference>
<feature type="transmembrane region" description="Helical" evidence="6">
    <location>
        <begin position="111"/>
        <end position="133"/>
    </location>
</feature>
<dbReference type="InterPro" id="IPR011701">
    <property type="entry name" value="MFS"/>
</dbReference>
<reference evidence="8" key="1">
    <citation type="journal article" date="2018" name="Genome Biol.">
        <title>SKESA: strategic k-mer extension for scrupulous assemblies.</title>
        <authorList>
            <person name="Souvorov A."/>
            <person name="Agarwala R."/>
            <person name="Lipman D.J."/>
        </authorList>
    </citation>
    <scope>NUCLEOTIDE SEQUENCE</scope>
    <source>
        <strain evidence="8">CAVp300</strain>
    </source>
</reference>
<dbReference type="GO" id="GO:0022857">
    <property type="term" value="F:transmembrane transporter activity"/>
    <property type="evidence" value="ECO:0007669"/>
    <property type="project" value="InterPro"/>
</dbReference>
<dbReference type="Pfam" id="PF07690">
    <property type="entry name" value="MFS_1"/>
    <property type="match status" value="1"/>
</dbReference>
<accession>A0A9P3WF95</accession>
<dbReference type="InterPro" id="IPR036259">
    <property type="entry name" value="MFS_trans_sf"/>
</dbReference>
<protein>
    <submittedName>
        <fullName evidence="8">MFS transporter</fullName>
    </submittedName>
</protein>
<feature type="transmembrane region" description="Helical" evidence="6">
    <location>
        <begin position="213"/>
        <end position="233"/>
    </location>
</feature>
<name>A0A9P3WF95_KLUIN</name>
<dbReference type="Gene3D" id="1.20.1250.20">
    <property type="entry name" value="MFS general substrate transporter like domains"/>
    <property type="match status" value="1"/>
</dbReference>
<feature type="transmembrane region" description="Helical" evidence="6">
    <location>
        <begin position="280"/>
        <end position="300"/>
    </location>
</feature>
<evidence type="ECO:0000259" key="7">
    <source>
        <dbReference type="PROSITE" id="PS50850"/>
    </source>
</evidence>
<dbReference type="SUPFAM" id="SSF103473">
    <property type="entry name" value="MFS general substrate transporter"/>
    <property type="match status" value="1"/>
</dbReference>
<dbReference type="InterPro" id="IPR050189">
    <property type="entry name" value="MFS_Efflux_Transporters"/>
</dbReference>
<evidence type="ECO:0000256" key="4">
    <source>
        <dbReference type="ARBA" id="ARBA00022989"/>
    </source>
</evidence>
<proteinExistence type="predicted"/>
<dbReference type="PROSITE" id="PS50850">
    <property type="entry name" value="MFS"/>
    <property type="match status" value="1"/>
</dbReference>
<comment type="subcellular location">
    <subcellularLocation>
        <location evidence="1">Cell membrane</location>
        <topology evidence="1">Multi-pass membrane protein</topology>
    </subcellularLocation>
</comment>
<dbReference type="GO" id="GO:0005886">
    <property type="term" value="C:plasma membrane"/>
    <property type="evidence" value="ECO:0007669"/>
    <property type="project" value="UniProtKB-SubCell"/>
</dbReference>
<dbReference type="EMBL" id="DACSUM010000011">
    <property type="protein sequence ID" value="HAT3581572.1"/>
    <property type="molecule type" value="Genomic_DNA"/>
</dbReference>
<feature type="transmembrane region" description="Helical" evidence="6">
    <location>
        <begin position="173"/>
        <end position="192"/>
    </location>
</feature>
<sequence length="398" mass="40676">MNETAVHVNSVPVRTWLAVTVLGISAFSIVTSELAPVGMLSTLAKDLNQTESAAGLVVTAYGWVGALAALLSAAIPARISRKALLVSLMFILALSCVAATCSSSMSTFMSARMVGAVAHGAFWALIGIVAAQLVPAEKLGLATSIIFGGVSAASVLGVPLSSFIASLAGWRNAFMLISLLALAAACALFWTLPTLAAPQPLRLRLYCGIFKNPVLISLYCATACIISAHFAAFTYLEPLLINVHAVPAACVSGLLLLFGLSGLAGNMIAGKLIDLHLKSLIFTSLLLSAVALGMLGMGSVAPLPFWLTGMLLAMWGAGISVVFVGLQTWLLHSAGDAAQPASAIYVAIFNAAIGTGALAGGQALAVTGFQGLALLAAGGIACSMLLVFMLKNPGEKAF</sequence>
<evidence type="ECO:0000256" key="1">
    <source>
        <dbReference type="ARBA" id="ARBA00004651"/>
    </source>
</evidence>
<dbReference type="CDD" id="cd17324">
    <property type="entry name" value="MFS_NepI_like"/>
    <property type="match status" value="1"/>
</dbReference>